<keyword evidence="1" id="KW-1133">Transmembrane helix</keyword>
<dbReference type="InterPro" id="IPR050834">
    <property type="entry name" value="Glycosyltransf_2"/>
</dbReference>
<dbReference type="PANTHER" id="PTHR43685:SF2">
    <property type="entry name" value="GLYCOSYLTRANSFERASE 2-LIKE DOMAIN-CONTAINING PROTEIN"/>
    <property type="match status" value="1"/>
</dbReference>
<dbReference type="Gene3D" id="3.90.550.10">
    <property type="entry name" value="Spore Coat Polysaccharide Biosynthesis Protein SpsA, Chain A"/>
    <property type="match status" value="1"/>
</dbReference>
<dbReference type="Proteomes" id="UP001319104">
    <property type="component" value="Unassembled WGS sequence"/>
</dbReference>
<comment type="caution">
    <text evidence="3">The sequence shown here is derived from an EMBL/GenBank/DDBJ whole genome shotgun (WGS) entry which is preliminary data.</text>
</comment>
<keyword evidence="1" id="KW-0812">Transmembrane</keyword>
<dbReference type="AlphaFoldDB" id="A0AAP2CN46"/>
<dbReference type="InterPro" id="IPR029044">
    <property type="entry name" value="Nucleotide-diphossugar_trans"/>
</dbReference>
<name>A0AAP2CN46_9BACT</name>
<protein>
    <submittedName>
        <fullName evidence="3">Glycosyltransferase family 2 protein</fullName>
    </submittedName>
</protein>
<evidence type="ECO:0000313" key="3">
    <source>
        <dbReference type="EMBL" id="MBS9525600.1"/>
    </source>
</evidence>
<evidence type="ECO:0000259" key="2">
    <source>
        <dbReference type="Pfam" id="PF00535"/>
    </source>
</evidence>
<proteinExistence type="predicted"/>
<dbReference type="InterPro" id="IPR001173">
    <property type="entry name" value="Glyco_trans_2-like"/>
</dbReference>
<dbReference type="EMBL" id="JAHCMY010000015">
    <property type="protein sequence ID" value="MBS9525600.1"/>
    <property type="molecule type" value="Genomic_DNA"/>
</dbReference>
<gene>
    <name evidence="3" type="ORF">KI659_16400</name>
</gene>
<dbReference type="PANTHER" id="PTHR43685">
    <property type="entry name" value="GLYCOSYLTRANSFERASE"/>
    <property type="match status" value="1"/>
</dbReference>
<feature type="domain" description="Glycosyltransferase 2-like" evidence="2">
    <location>
        <begin position="3"/>
        <end position="128"/>
    </location>
</feature>
<keyword evidence="1" id="KW-0472">Membrane</keyword>
<dbReference type="RefSeq" id="WP_213946460.1">
    <property type="nucleotide sequence ID" value="NZ_JAHCMY010000015.1"/>
</dbReference>
<feature type="transmembrane region" description="Helical" evidence="1">
    <location>
        <begin position="274"/>
        <end position="293"/>
    </location>
</feature>
<keyword evidence="4" id="KW-1185">Reference proteome</keyword>
<evidence type="ECO:0000256" key="1">
    <source>
        <dbReference type="SAM" id="Phobius"/>
    </source>
</evidence>
<accession>A0AAP2CN46</accession>
<dbReference type="SUPFAM" id="SSF53448">
    <property type="entry name" value="Nucleotide-diphospho-sugar transferases"/>
    <property type="match status" value="1"/>
</dbReference>
<dbReference type="Pfam" id="PF00535">
    <property type="entry name" value="Glycos_transf_2"/>
    <property type="match status" value="1"/>
</dbReference>
<dbReference type="CDD" id="cd00761">
    <property type="entry name" value="Glyco_tranf_GTA_type"/>
    <property type="match status" value="1"/>
</dbReference>
<sequence>MFSVIIPLYNKGPFIHRAIDSVLNQEFKEYEIIVVNDGSTDGGENLVKETYSQKVYLINQANSGVSAARNLGIHHAQFPWIAFLDADDYWHPKYLLLMAQAISENPEVGIFGANYDSFNLAESPKLKYFLFKGYFKQAVRNTYFFTSATIVKRIFFEKKPGFDPQFKLGEDIDVWLRASLFFGDGIYVQNTLVYYGSEDVQRATQQSYLLENTLIPKILEERYYEDSLEKSNCSRLNFLDFRDKWIYFTLFSHYKLAENRKAIQEVLDKMESRFLLVRIFYMLPFTLLHQLFLNRTFSKGFRNYIKFCFRYIYR</sequence>
<evidence type="ECO:0000313" key="4">
    <source>
        <dbReference type="Proteomes" id="UP001319104"/>
    </source>
</evidence>
<organism evidence="3 4">
    <name type="scientific">Litoribacter ruber</name>
    <dbReference type="NCBI Taxonomy" id="702568"/>
    <lineage>
        <taxon>Bacteria</taxon>
        <taxon>Pseudomonadati</taxon>
        <taxon>Bacteroidota</taxon>
        <taxon>Cytophagia</taxon>
        <taxon>Cytophagales</taxon>
        <taxon>Cyclobacteriaceae</taxon>
        <taxon>Litoribacter</taxon>
    </lineage>
</organism>
<reference evidence="3 4" key="1">
    <citation type="submission" date="2021-05" db="EMBL/GenBank/DDBJ databases">
        <authorList>
            <person name="Zhang Z.D."/>
            <person name="Osman G."/>
        </authorList>
    </citation>
    <scope>NUCLEOTIDE SEQUENCE [LARGE SCALE GENOMIC DNA]</scope>
    <source>
        <strain evidence="3 4">KCTC 32217</strain>
    </source>
</reference>